<dbReference type="GO" id="GO:0003700">
    <property type="term" value="F:DNA-binding transcription factor activity"/>
    <property type="evidence" value="ECO:0007669"/>
    <property type="project" value="TreeGrafter"/>
</dbReference>
<dbReference type="Pfam" id="PF17929">
    <property type="entry name" value="TetR_C_34"/>
    <property type="match status" value="1"/>
</dbReference>
<evidence type="ECO:0000256" key="3">
    <source>
        <dbReference type="ARBA" id="ARBA00023163"/>
    </source>
</evidence>
<dbReference type="InterPro" id="IPR009057">
    <property type="entry name" value="Homeodomain-like_sf"/>
</dbReference>
<dbReference type="InterPro" id="IPR001647">
    <property type="entry name" value="HTH_TetR"/>
</dbReference>
<dbReference type="PROSITE" id="PS50977">
    <property type="entry name" value="HTH_TETR_2"/>
    <property type="match status" value="1"/>
</dbReference>
<protein>
    <submittedName>
        <fullName evidence="6">TetR family transcriptional regulator</fullName>
    </submittedName>
</protein>
<dbReference type="PANTHER" id="PTHR30055">
    <property type="entry name" value="HTH-TYPE TRANSCRIPTIONAL REGULATOR RUTR"/>
    <property type="match status" value="1"/>
</dbReference>
<keyword evidence="1" id="KW-0805">Transcription regulation</keyword>
<dbReference type="PRINTS" id="PR00455">
    <property type="entry name" value="HTHTETR"/>
</dbReference>
<dbReference type="RefSeq" id="WP_153501012.1">
    <property type="nucleotide sequence ID" value="NZ_WIRE01000001.1"/>
</dbReference>
<accession>A0A6N7LTH9</accession>
<dbReference type="InterPro" id="IPR041483">
    <property type="entry name" value="TetR_C_34"/>
</dbReference>
<dbReference type="FunFam" id="1.10.10.60:FF:000141">
    <property type="entry name" value="TetR family transcriptional regulator"/>
    <property type="match status" value="1"/>
</dbReference>
<keyword evidence="7" id="KW-1185">Reference proteome</keyword>
<dbReference type="EMBL" id="WIRE01000001">
    <property type="protein sequence ID" value="MQX53643.1"/>
    <property type="molecule type" value="Genomic_DNA"/>
</dbReference>
<feature type="domain" description="HTH tetR-type" evidence="5">
    <location>
        <begin position="16"/>
        <end position="76"/>
    </location>
</feature>
<evidence type="ECO:0000256" key="1">
    <source>
        <dbReference type="ARBA" id="ARBA00023015"/>
    </source>
</evidence>
<evidence type="ECO:0000259" key="5">
    <source>
        <dbReference type="PROSITE" id="PS50977"/>
    </source>
</evidence>
<dbReference type="Proteomes" id="UP000469421">
    <property type="component" value="Unassembled WGS sequence"/>
</dbReference>
<reference evidence="6 7" key="1">
    <citation type="submission" date="2019-10" db="EMBL/GenBank/DDBJ databases">
        <title>Alcanivorax sp.PA15-N-34 draft genome sequence.</title>
        <authorList>
            <person name="Liao X."/>
            <person name="Shao Z."/>
        </authorList>
    </citation>
    <scope>NUCLEOTIDE SEQUENCE [LARGE SCALE GENOMIC DNA]</scope>
    <source>
        <strain evidence="6 7">PA15-N-34</strain>
    </source>
</reference>
<evidence type="ECO:0000313" key="7">
    <source>
        <dbReference type="Proteomes" id="UP000469421"/>
    </source>
</evidence>
<name>A0A6N7LTH9_9GAMM</name>
<dbReference type="GO" id="GO:0000976">
    <property type="term" value="F:transcription cis-regulatory region binding"/>
    <property type="evidence" value="ECO:0007669"/>
    <property type="project" value="TreeGrafter"/>
</dbReference>
<dbReference type="Pfam" id="PF00440">
    <property type="entry name" value="TetR_N"/>
    <property type="match status" value="1"/>
</dbReference>
<comment type="caution">
    <text evidence="6">The sequence shown here is derived from an EMBL/GenBank/DDBJ whole genome shotgun (WGS) entry which is preliminary data.</text>
</comment>
<keyword evidence="2 4" id="KW-0238">DNA-binding</keyword>
<evidence type="ECO:0000313" key="6">
    <source>
        <dbReference type="EMBL" id="MQX53643.1"/>
    </source>
</evidence>
<keyword evidence="3" id="KW-0804">Transcription</keyword>
<dbReference type="Gene3D" id="1.10.357.10">
    <property type="entry name" value="Tetracycline Repressor, domain 2"/>
    <property type="match status" value="1"/>
</dbReference>
<sequence length="205" mass="23283">MNSCCFQRARSPEQKAERRAQILQAAEDAFESDRFQAVALVDIARQAGVTKAALYRYFPSKEALFLALYLSELEALADIELQGGKPLWEQMADVLIQQRLFCRLTAILHSVLEQNLDVQQARDFKQTLLKHFAVLSGRLQQHYSLPADKVNKYLMQVQQSIIGCWIVSNPAPVIDHLLTEPPLSIFRVEFAEALRQQLKALESAL</sequence>
<dbReference type="SUPFAM" id="SSF46689">
    <property type="entry name" value="Homeodomain-like"/>
    <property type="match status" value="1"/>
</dbReference>
<gene>
    <name evidence="6" type="ORF">GFN93_10305</name>
</gene>
<dbReference type="PANTHER" id="PTHR30055:SF234">
    <property type="entry name" value="HTH-TYPE TRANSCRIPTIONAL REGULATOR BETI"/>
    <property type="match status" value="1"/>
</dbReference>
<evidence type="ECO:0000256" key="2">
    <source>
        <dbReference type="ARBA" id="ARBA00023125"/>
    </source>
</evidence>
<dbReference type="InterPro" id="IPR050109">
    <property type="entry name" value="HTH-type_TetR-like_transc_reg"/>
</dbReference>
<evidence type="ECO:0000256" key="4">
    <source>
        <dbReference type="PROSITE-ProRule" id="PRU00335"/>
    </source>
</evidence>
<dbReference type="AlphaFoldDB" id="A0A6N7LTH9"/>
<proteinExistence type="predicted"/>
<feature type="DNA-binding region" description="H-T-H motif" evidence="4">
    <location>
        <begin position="39"/>
        <end position="58"/>
    </location>
</feature>
<organism evidence="6 7">
    <name type="scientific">Alcanivorax sediminis</name>
    <dbReference type="NCBI Taxonomy" id="2663008"/>
    <lineage>
        <taxon>Bacteria</taxon>
        <taxon>Pseudomonadati</taxon>
        <taxon>Pseudomonadota</taxon>
        <taxon>Gammaproteobacteria</taxon>
        <taxon>Oceanospirillales</taxon>
        <taxon>Alcanivoracaceae</taxon>
        <taxon>Alcanivorax</taxon>
    </lineage>
</organism>